<organism evidence="1 2">
    <name type="scientific">Caballeronia pedi</name>
    <dbReference type="NCBI Taxonomy" id="1777141"/>
    <lineage>
        <taxon>Bacteria</taxon>
        <taxon>Pseudomonadati</taxon>
        <taxon>Pseudomonadota</taxon>
        <taxon>Betaproteobacteria</taxon>
        <taxon>Burkholderiales</taxon>
        <taxon>Burkholderiaceae</taxon>
        <taxon>Caballeronia</taxon>
    </lineage>
</organism>
<keyword evidence="2" id="KW-1185">Reference proteome</keyword>
<evidence type="ECO:0000313" key="2">
    <source>
        <dbReference type="Proteomes" id="UP000054911"/>
    </source>
</evidence>
<evidence type="ECO:0000313" key="1">
    <source>
        <dbReference type="EMBL" id="SAK98548.1"/>
    </source>
</evidence>
<dbReference type="EMBL" id="FCOE02000050">
    <property type="protein sequence ID" value="SAK98548.1"/>
    <property type="molecule type" value="Genomic_DNA"/>
</dbReference>
<dbReference type="Proteomes" id="UP000054911">
    <property type="component" value="Unassembled WGS sequence"/>
</dbReference>
<proteinExistence type="predicted"/>
<sequence>MKTIPSATPRMSHMFDAVRAMYVIGTSDELLELRERNEQRLAIARSQPRGQQVFRPALNA</sequence>
<dbReference type="AlphaFoldDB" id="A0A158DVE1"/>
<dbReference type="RefSeq" id="WP_143328219.1">
    <property type="nucleotide sequence ID" value="NZ_FCOE02000050.1"/>
</dbReference>
<reference evidence="1" key="1">
    <citation type="submission" date="2016-01" db="EMBL/GenBank/DDBJ databases">
        <authorList>
            <person name="Peeters C."/>
        </authorList>
    </citation>
    <scope>NUCLEOTIDE SEQUENCE [LARGE SCALE GENOMIC DNA]</scope>
    <source>
        <strain evidence="1">LMG 29323</strain>
    </source>
</reference>
<name>A0A158DVE1_9BURK</name>
<comment type="caution">
    <text evidence="1">The sequence shown here is derived from an EMBL/GenBank/DDBJ whole genome shotgun (WGS) entry which is preliminary data.</text>
</comment>
<protein>
    <submittedName>
        <fullName evidence="1">Uncharacterized protein</fullName>
    </submittedName>
</protein>
<gene>
    <name evidence="1" type="ORF">AWB80_07549</name>
</gene>
<accession>A0A158DVE1</accession>